<proteinExistence type="predicted"/>
<dbReference type="Pfam" id="PF13432">
    <property type="entry name" value="TPR_16"/>
    <property type="match status" value="1"/>
</dbReference>
<dbReference type="Proteomes" id="UP000245086">
    <property type="component" value="Unassembled WGS sequence"/>
</dbReference>
<dbReference type="Gene3D" id="1.25.40.10">
    <property type="entry name" value="Tetratricopeptide repeat domain"/>
    <property type="match status" value="1"/>
</dbReference>
<feature type="repeat" description="TPR" evidence="3">
    <location>
        <begin position="149"/>
        <end position="182"/>
    </location>
</feature>
<feature type="signal peptide" evidence="5">
    <location>
        <begin position="1"/>
        <end position="32"/>
    </location>
</feature>
<dbReference type="Pfam" id="PF13414">
    <property type="entry name" value="TPR_11"/>
    <property type="match status" value="1"/>
</dbReference>
<dbReference type="SMART" id="SM00028">
    <property type="entry name" value="TPR"/>
    <property type="match status" value="2"/>
</dbReference>
<keyword evidence="7" id="KW-1185">Reference proteome</keyword>
<dbReference type="OrthoDB" id="422579at2"/>
<dbReference type="PANTHER" id="PTHR44227">
    <property type="match status" value="1"/>
</dbReference>
<evidence type="ECO:0000256" key="3">
    <source>
        <dbReference type="PROSITE-ProRule" id="PRU00339"/>
    </source>
</evidence>
<evidence type="ECO:0000256" key="2">
    <source>
        <dbReference type="ARBA" id="ARBA00022803"/>
    </source>
</evidence>
<dbReference type="GO" id="GO:0000030">
    <property type="term" value="F:mannosyltransferase activity"/>
    <property type="evidence" value="ECO:0007669"/>
    <property type="project" value="TreeGrafter"/>
</dbReference>
<dbReference type="GO" id="GO:0035269">
    <property type="term" value="P:protein O-linked glycosylation via mannose"/>
    <property type="evidence" value="ECO:0007669"/>
    <property type="project" value="TreeGrafter"/>
</dbReference>
<keyword evidence="1" id="KW-0677">Repeat</keyword>
<dbReference type="AlphaFoldDB" id="A0A2P2E6Z1"/>
<evidence type="ECO:0000313" key="6">
    <source>
        <dbReference type="EMBL" id="GBF56823.1"/>
    </source>
</evidence>
<evidence type="ECO:0000313" key="7">
    <source>
        <dbReference type="Proteomes" id="UP000245086"/>
    </source>
</evidence>
<dbReference type="EMBL" id="BFBR01000001">
    <property type="protein sequence ID" value="GBF56823.1"/>
    <property type="molecule type" value="Genomic_DNA"/>
</dbReference>
<organism evidence="6 7">
    <name type="scientific">Candidatus Phycosocius bacilliformis</name>
    <dbReference type="NCBI Taxonomy" id="1445552"/>
    <lineage>
        <taxon>Bacteria</taxon>
        <taxon>Pseudomonadati</taxon>
        <taxon>Pseudomonadota</taxon>
        <taxon>Alphaproteobacteria</taxon>
        <taxon>Caulobacterales</taxon>
        <taxon>Caulobacterales incertae sedis</taxon>
        <taxon>Candidatus Phycosocius</taxon>
    </lineage>
</organism>
<protein>
    <submittedName>
        <fullName evidence="6">Uncharacterized protein</fullName>
    </submittedName>
</protein>
<dbReference type="InterPro" id="IPR019734">
    <property type="entry name" value="TPR_rpt"/>
</dbReference>
<dbReference type="InterPro" id="IPR052346">
    <property type="entry name" value="O-mannosyl-transferase_TMTC"/>
</dbReference>
<gene>
    <name evidence="6" type="ORF">PbB2_00480</name>
</gene>
<dbReference type="SUPFAM" id="SSF48452">
    <property type="entry name" value="TPR-like"/>
    <property type="match status" value="1"/>
</dbReference>
<keyword evidence="5" id="KW-0732">Signal</keyword>
<dbReference type="GO" id="GO:0030968">
    <property type="term" value="P:endoplasmic reticulum unfolded protein response"/>
    <property type="evidence" value="ECO:0007669"/>
    <property type="project" value="TreeGrafter"/>
</dbReference>
<feature type="region of interest" description="Disordered" evidence="4">
    <location>
        <begin position="35"/>
        <end position="78"/>
    </location>
</feature>
<comment type="caution">
    <text evidence="6">The sequence shown here is derived from an EMBL/GenBank/DDBJ whole genome shotgun (WGS) entry which is preliminary data.</text>
</comment>
<dbReference type="PANTHER" id="PTHR44227:SF3">
    <property type="entry name" value="PROTEIN O-MANNOSYL-TRANSFERASE TMTC4"/>
    <property type="match status" value="1"/>
</dbReference>
<dbReference type="RefSeq" id="WP_108983670.1">
    <property type="nucleotide sequence ID" value="NZ_BFBR01000001.1"/>
</dbReference>
<evidence type="ECO:0000256" key="5">
    <source>
        <dbReference type="SAM" id="SignalP"/>
    </source>
</evidence>
<name>A0A2P2E6Z1_9PROT</name>
<sequence>MRLKFPVRSIGLTLTGLVAAAAVVGLSTPAGALPLFGKKPETTSTTNPGAPPTRAKGRTSRPAPAIDTAKPETANPDAAAALPATPEQRRAARNLDLVNQAAFWLGEVEKNPKDDVAALEGSIALRKIGSAERAAQLAAMGIQVKAESPELWAALGMALVASGQNEPAVQALQKAISLNPKDPSLHNGLGVAYDKLDRADLAATAYEAALKIAPDDALTLTNYGLSVAMTGDLSKAETLLRRANQNPLAPPQTRQNLALVVGLQGRFDESERIASRDLTPEVASENVAYLKAMLNGGESRWAEARKETGN</sequence>
<feature type="chain" id="PRO_5015123579" evidence="5">
    <location>
        <begin position="33"/>
        <end position="310"/>
    </location>
</feature>
<reference evidence="6 7" key="1">
    <citation type="journal article" date="2018" name="Genome Announc.">
        <title>Draft Genome Sequence of "Candidatus Phycosocius bacilliformis," an Alphaproteobacterial Ectosymbiont of the Hydrocarbon-Producing Green Alga Botryococcus braunii.</title>
        <authorList>
            <person name="Tanabe Y."/>
            <person name="Yamaguchi H."/>
            <person name="Watanabe M.M."/>
        </authorList>
    </citation>
    <scope>NUCLEOTIDE SEQUENCE [LARGE SCALE GENOMIC DNA]</scope>
    <source>
        <strain evidence="6 7">BOTRYCO-2</strain>
    </source>
</reference>
<dbReference type="InterPro" id="IPR011990">
    <property type="entry name" value="TPR-like_helical_dom_sf"/>
</dbReference>
<feature type="repeat" description="TPR" evidence="3">
    <location>
        <begin position="183"/>
        <end position="216"/>
    </location>
</feature>
<evidence type="ECO:0000256" key="1">
    <source>
        <dbReference type="ARBA" id="ARBA00022737"/>
    </source>
</evidence>
<keyword evidence="2 3" id="KW-0802">TPR repeat</keyword>
<accession>A0A2P2E6Z1</accession>
<evidence type="ECO:0000256" key="4">
    <source>
        <dbReference type="SAM" id="MobiDB-lite"/>
    </source>
</evidence>
<dbReference type="PROSITE" id="PS50005">
    <property type="entry name" value="TPR"/>
    <property type="match status" value="2"/>
</dbReference>